<dbReference type="AlphaFoldDB" id="A0A1M6YG36"/>
<gene>
    <name evidence="1" type="ORF">SAMN05443507_1521</name>
</gene>
<proteinExistence type="predicted"/>
<evidence type="ECO:0000313" key="1">
    <source>
        <dbReference type="EMBL" id="SHL17291.1"/>
    </source>
</evidence>
<dbReference type="EMBL" id="FRAF01000052">
    <property type="protein sequence ID" value="SHL17291.1"/>
    <property type="molecule type" value="Genomic_DNA"/>
</dbReference>
<organism evidence="1 2">
    <name type="scientific">Alicyclobacillus tolerans</name>
    <dbReference type="NCBI Taxonomy" id="90970"/>
    <lineage>
        <taxon>Bacteria</taxon>
        <taxon>Bacillati</taxon>
        <taxon>Bacillota</taxon>
        <taxon>Bacilli</taxon>
        <taxon>Bacillales</taxon>
        <taxon>Alicyclobacillaceae</taxon>
        <taxon>Alicyclobacillus</taxon>
    </lineage>
</organism>
<feature type="non-terminal residue" evidence="1">
    <location>
        <position position="1"/>
    </location>
</feature>
<keyword evidence="2" id="KW-1185">Reference proteome</keyword>
<evidence type="ECO:0000313" key="2">
    <source>
        <dbReference type="Proteomes" id="UP000184016"/>
    </source>
</evidence>
<dbReference type="Proteomes" id="UP000184016">
    <property type="component" value="Unassembled WGS sequence"/>
</dbReference>
<name>A0A1M6YG36_9BACL</name>
<protein>
    <submittedName>
        <fullName evidence="1">Uncharacterized protein</fullName>
    </submittedName>
</protein>
<sequence length="51" mass="5743">HHFLRAEAPAFRRGVYDPRIDTEDVKATKIFRVFGFDGGKGLIDSPLPISQ</sequence>
<accession>A0A1M6YG36</accession>
<reference evidence="2" key="1">
    <citation type="submission" date="2016-11" db="EMBL/GenBank/DDBJ databases">
        <authorList>
            <person name="Varghese N."/>
            <person name="Submissions S."/>
        </authorList>
    </citation>
    <scope>NUCLEOTIDE SEQUENCE [LARGE SCALE GENOMIC DNA]</scope>
    <source>
        <strain evidence="2">USBA-503</strain>
    </source>
</reference>